<dbReference type="PANTHER" id="PTHR44196:SF1">
    <property type="entry name" value="DEHYDROGENASE_REDUCTASE SDR FAMILY MEMBER 7B"/>
    <property type="match status" value="1"/>
</dbReference>
<dbReference type="GO" id="GO:0016491">
    <property type="term" value="F:oxidoreductase activity"/>
    <property type="evidence" value="ECO:0007669"/>
    <property type="project" value="UniProtKB-KW"/>
</dbReference>
<dbReference type="PANTHER" id="PTHR44196">
    <property type="entry name" value="DEHYDROGENASE/REDUCTASE SDR FAMILY MEMBER 7B"/>
    <property type="match status" value="1"/>
</dbReference>
<dbReference type="Proteomes" id="UP000025947">
    <property type="component" value="Unassembled WGS sequence"/>
</dbReference>
<evidence type="ECO:0000313" key="5">
    <source>
        <dbReference type="EMBL" id="KBZ68499.1"/>
    </source>
</evidence>
<evidence type="ECO:0000313" key="6">
    <source>
        <dbReference type="Proteomes" id="UP000025947"/>
    </source>
</evidence>
<dbReference type="AlphaFoldDB" id="A0A051UH11"/>
<dbReference type="PRINTS" id="PR00081">
    <property type="entry name" value="GDHRDH"/>
</dbReference>
<dbReference type="SMART" id="SM00822">
    <property type="entry name" value="PKS_KR"/>
    <property type="match status" value="1"/>
</dbReference>
<evidence type="ECO:0000256" key="1">
    <source>
        <dbReference type="ARBA" id="ARBA00006484"/>
    </source>
</evidence>
<keyword evidence="2" id="KW-0560">Oxidoreductase</keyword>
<reference evidence="5 6" key="1">
    <citation type="submission" date="2014-04" db="EMBL/GenBank/DDBJ databases">
        <title>The Genome Sequence of Mycobacterium tuberculosis TKK-01-0051.</title>
        <authorList>
            <consortium name="The Broad Institute Genomics Platform"/>
            <consortium name="The Broad Institute Genome Sequencing Center for Infectious Disease"/>
            <person name="Earl A.M."/>
            <person name="Cohen K."/>
            <person name="Pym A."/>
            <person name="Bishai W."/>
            <person name="Maharaj K."/>
            <person name="Desjardins C."/>
            <person name="Abeel T."/>
            <person name="Young S."/>
            <person name="Zeng Q."/>
            <person name="Gargeya S."/>
            <person name="Abouelleil A."/>
            <person name="Alvarado L."/>
            <person name="Chapman S.B."/>
            <person name="Gainer-Dewar J."/>
            <person name="Goldberg J."/>
            <person name="Griggs A."/>
            <person name="Gujja S."/>
            <person name="Hansen M."/>
            <person name="Howarth C."/>
            <person name="Imamovic A."/>
            <person name="Larimer J."/>
            <person name="Murphy C."/>
            <person name="Naylor J."/>
            <person name="Pearson M."/>
            <person name="Poon T.W."/>
            <person name="Priest M."/>
            <person name="Roberts A."/>
            <person name="Saif S."/>
            <person name="Shea T."/>
            <person name="Sykes S."/>
            <person name="Wortman J."/>
            <person name="Nusbaum C."/>
            <person name="Birren B."/>
        </authorList>
    </citation>
    <scope>NUCLEOTIDE SEQUENCE [LARGE SCALE GENOMIC DNA]</scope>
    <source>
        <strain evidence="5 6">TKK-01-0051</strain>
    </source>
</reference>
<dbReference type="InterPro" id="IPR036291">
    <property type="entry name" value="NAD(P)-bd_dom_sf"/>
</dbReference>
<dbReference type="HOGENOM" id="CLU_010194_2_6_11"/>
<dbReference type="PATRIC" id="fig|1324261.3.peg.1067"/>
<gene>
    <name evidence="5" type="ORF">K875_01050</name>
</gene>
<sequence length="249" mass="26210">MKLTGNTVLITGGGSGIGRALAETLHRAGNRVVIAGRRRDVLQAVAEANPGIEHRHLDLAEPDSINQLATELTGSYPGLNVLVNNAGVMRSEDLSTGEAAPAEITEQTVAVNLLGPIRLTAALLPTLLLQPDAAIANVTSALAFVPKAVVPTYSATKAGLHAYTQSLRHQLRHTPIQVIEIIPPRVETDMIAEQGGGAGAMSLNAFVAEMFSLLHSQPDAAEIVVDAAQRVRFAARDGHYDDVFAAINP</sequence>
<protein>
    <recommendedName>
        <fullName evidence="4">Ketoreductase domain-containing protein</fullName>
    </recommendedName>
</protein>
<dbReference type="GO" id="GO:0016020">
    <property type="term" value="C:membrane"/>
    <property type="evidence" value="ECO:0007669"/>
    <property type="project" value="TreeGrafter"/>
</dbReference>
<evidence type="ECO:0000256" key="3">
    <source>
        <dbReference type="RuleBase" id="RU000363"/>
    </source>
</evidence>
<dbReference type="PROSITE" id="PS00061">
    <property type="entry name" value="ADH_SHORT"/>
    <property type="match status" value="1"/>
</dbReference>
<organism evidence="5 6">
    <name type="scientific">Mycobacterium [tuberculosis] TKK-01-0051</name>
    <dbReference type="NCBI Taxonomy" id="1324261"/>
    <lineage>
        <taxon>Bacteria</taxon>
        <taxon>Bacillati</taxon>
        <taxon>Actinomycetota</taxon>
        <taxon>Actinomycetes</taxon>
        <taxon>Mycobacteriales</taxon>
        <taxon>Mycobacteriaceae</taxon>
        <taxon>Mycobacterium</taxon>
        <taxon>Mycobacterium avium complex (MAC)</taxon>
    </lineage>
</organism>
<name>A0A051UH11_9MYCO</name>
<accession>A0A051UH11</accession>
<dbReference type="RefSeq" id="WP_044488065.1">
    <property type="nucleotide sequence ID" value="NZ_KK328284.1"/>
</dbReference>
<dbReference type="InterPro" id="IPR020904">
    <property type="entry name" value="Sc_DH/Rdtase_CS"/>
</dbReference>
<comment type="similarity">
    <text evidence="1 3">Belongs to the short-chain dehydrogenases/reductases (SDR) family.</text>
</comment>
<dbReference type="Pfam" id="PF00106">
    <property type="entry name" value="adh_short"/>
    <property type="match status" value="1"/>
</dbReference>
<keyword evidence="6" id="KW-1185">Reference proteome</keyword>
<feature type="domain" description="Ketoreductase" evidence="4">
    <location>
        <begin position="6"/>
        <end position="194"/>
    </location>
</feature>
<dbReference type="Gene3D" id="3.40.50.720">
    <property type="entry name" value="NAD(P)-binding Rossmann-like Domain"/>
    <property type="match status" value="1"/>
</dbReference>
<dbReference type="SUPFAM" id="SSF51735">
    <property type="entry name" value="NAD(P)-binding Rossmann-fold domains"/>
    <property type="match status" value="1"/>
</dbReference>
<evidence type="ECO:0000256" key="2">
    <source>
        <dbReference type="ARBA" id="ARBA00023002"/>
    </source>
</evidence>
<dbReference type="InterPro" id="IPR002347">
    <property type="entry name" value="SDR_fam"/>
</dbReference>
<dbReference type="PRINTS" id="PR00080">
    <property type="entry name" value="SDRFAMILY"/>
</dbReference>
<comment type="caution">
    <text evidence="5">The sequence shown here is derived from an EMBL/GenBank/DDBJ whole genome shotgun (WGS) entry which is preliminary data.</text>
</comment>
<proteinExistence type="inferred from homology"/>
<dbReference type="EMBL" id="JLXW01000002">
    <property type="protein sequence ID" value="KBZ68499.1"/>
    <property type="molecule type" value="Genomic_DNA"/>
</dbReference>
<dbReference type="InterPro" id="IPR057326">
    <property type="entry name" value="KR_dom"/>
</dbReference>
<evidence type="ECO:0000259" key="4">
    <source>
        <dbReference type="SMART" id="SM00822"/>
    </source>
</evidence>